<dbReference type="PROSITE" id="PS50048">
    <property type="entry name" value="ZN2_CY6_FUNGAL_2"/>
    <property type="match status" value="1"/>
</dbReference>
<evidence type="ECO:0000259" key="9">
    <source>
        <dbReference type="PROSITE" id="PS50048"/>
    </source>
</evidence>
<dbReference type="Pfam" id="PF00172">
    <property type="entry name" value="Zn_clus"/>
    <property type="match status" value="1"/>
</dbReference>
<feature type="compositionally biased region" description="Gly residues" evidence="8">
    <location>
        <begin position="737"/>
        <end position="750"/>
    </location>
</feature>
<organism evidence="10 11">
    <name type="scientific">Linnemannia gamsii</name>
    <dbReference type="NCBI Taxonomy" id="64522"/>
    <lineage>
        <taxon>Eukaryota</taxon>
        <taxon>Fungi</taxon>
        <taxon>Fungi incertae sedis</taxon>
        <taxon>Mucoromycota</taxon>
        <taxon>Mortierellomycotina</taxon>
        <taxon>Mortierellomycetes</taxon>
        <taxon>Mortierellales</taxon>
        <taxon>Mortierellaceae</taxon>
        <taxon>Linnemannia</taxon>
    </lineage>
</organism>
<keyword evidence="11" id="KW-1185">Reference proteome</keyword>
<dbReference type="SUPFAM" id="SSF57701">
    <property type="entry name" value="Zn2/Cys6 DNA-binding domain"/>
    <property type="match status" value="1"/>
</dbReference>
<accession>A0ABQ7K7G5</accession>
<keyword evidence="3" id="KW-0862">Zinc</keyword>
<keyword evidence="4" id="KW-0805">Transcription regulation</keyword>
<feature type="compositionally biased region" description="Low complexity" evidence="8">
    <location>
        <begin position="1049"/>
        <end position="1106"/>
    </location>
</feature>
<dbReference type="CDD" id="cd12148">
    <property type="entry name" value="fungal_TF_MHR"/>
    <property type="match status" value="1"/>
</dbReference>
<name>A0ABQ7K7G5_9FUNG</name>
<feature type="region of interest" description="Disordered" evidence="8">
    <location>
        <begin position="731"/>
        <end position="865"/>
    </location>
</feature>
<evidence type="ECO:0000256" key="8">
    <source>
        <dbReference type="SAM" id="MobiDB-lite"/>
    </source>
</evidence>
<keyword evidence="6" id="KW-0804">Transcription</keyword>
<dbReference type="Pfam" id="PF04082">
    <property type="entry name" value="Fungal_trans"/>
    <property type="match status" value="1"/>
</dbReference>
<dbReference type="SMART" id="SM00906">
    <property type="entry name" value="Fungal_trans"/>
    <property type="match status" value="1"/>
</dbReference>
<feature type="compositionally biased region" description="Low complexity" evidence="8">
    <location>
        <begin position="105"/>
        <end position="117"/>
    </location>
</feature>
<keyword evidence="5" id="KW-0238">DNA-binding</keyword>
<dbReference type="InterPro" id="IPR051615">
    <property type="entry name" value="Transcr_Regulatory_Elem"/>
</dbReference>
<proteinExistence type="predicted"/>
<gene>
    <name evidence="10" type="primary">CTF1_2</name>
    <name evidence="10" type="ORF">BGZ96_003990</name>
</gene>
<reference evidence="10 11" key="1">
    <citation type="journal article" date="2020" name="Fungal Divers.">
        <title>Resolving the Mortierellaceae phylogeny through synthesis of multi-gene phylogenetics and phylogenomics.</title>
        <authorList>
            <person name="Vandepol N."/>
            <person name="Liber J."/>
            <person name="Desiro A."/>
            <person name="Na H."/>
            <person name="Kennedy M."/>
            <person name="Barry K."/>
            <person name="Grigoriev I.V."/>
            <person name="Miller A.N."/>
            <person name="O'Donnell K."/>
            <person name="Stajich J.E."/>
            <person name="Bonito G."/>
        </authorList>
    </citation>
    <scope>NUCLEOTIDE SEQUENCE [LARGE SCALE GENOMIC DNA]</scope>
    <source>
        <strain evidence="10 11">AD045</strain>
    </source>
</reference>
<feature type="compositionally biased region" description="Acidic residues" evidence="8">
    <location>
        <begin position="238"/>
        <end position="248"/>
    </location>
</feature>
<dbReference type="Proteomes" id="UP001194696">
    <property type="component" value="Unassembled WGS sequence"/>
</dbReference>
<dbReference type="InterPro" id="IPR007219">
    <property type="entry name" value="XnlR_reg_dom"/>
</dbReference>
<dbReference type="EMBL" id="JAAAIM010000192">
    <property type="protein sequence ID" value="KAG0292567.1"/>
    <property type="molecule type" value="Genomic_DNA"/>
</dbReference>
<feature type="region of interest" description="Disordered" evidence="8">
    <location>
        <begin position="1152"/>
        <end position="1172"/>
    </location>
</feature>
<feature type="region of interest" description="Disordered" evidence="8">
    <location>
        <begin position="1031"/>
        <end position="1109"/>
    </location>
</feature>
<dbReference type="CDD" id="cd00067">
    <property type="entry name" value="GAL4"/>
    <property type="match status" value="1"/>
</dbReference>
<evidence type="ECO:0000313" key="10">
    <source>
        <dbReference type="EMBL" id="KAG0292567.1"/>
    </source>
</evidence>
<comment type="caution">
    <text evidence="10">The sequence shown here is derived from an EMBL/GenBank/DDBJ whole genome shotgun (WGS) entry which is preliminary data.</text>
</comment>
<feature type="compositionally biased region" description="Low complexity" evidence="8">
    <location>
        <begin position="1194"/>
        <end position="1235"/>
    </location>
</feature>
<evidence type="ECO:0000256" key="5">
    <source>
        <dbReference type="ARBA" id="ARBA00023125"/>
    </source>
</evidence>
<evidence type="ECO:0000313" key="11">
    <source>
        <dbReference type="Proteomes" id="UP001194696"/>
    </source>
</evidence>
<comment type="subcellular location">
    <subcellularLocation>
        <location evidence="1">Nucleus</location>
    </subcellularLocation>
</comment>
<feature type="region of interest" description="Disordered" evidence="8">
    <location>
        <begin position="229"/>
        <end position="248"/>
    </location>
</feature>
<keyword evidence="7" id="KW-0539">Nucleus</keyword>
<dbReference type="PANTHER" id="PTHR31313:SF81">
    <property type="entry name" value="TY1 ENHANCER ACTIVATOR"/>
    <property type="match status" value="1"/>
</dbReference>
<feature type="domain" description="Zn(2)-C6 fungal-type" evidence="9">
    <location>
        <begin position="20"/>
        <end position="51"/>
    </location>
</feature>
<evidence type="ECO:0000256" key="7">
    <source>
        <dbReference type="ARBA" id="ARBA00023242"/>
    </source>
</evidence>
<feature type="region of interest" description="Disordered" evidence="8">
    <location>
        <begin position="957"/>
        <end position="981"/>
    </location>
</feature>
<evidence type="ECO:0000256" key="2">
    <source>
        <dbReference type="ARBA" id="ARBA00022723"/>
    </source>
</evidence>
<evidence type="ECO:0000256" key="3">
    <source>
        <dbReference type="ARBA" id="ARBA00022833"/>
    </source>
</evidence>
<dbReference type="SMART" id="SM00066">
    <property type="entry name" value="GAL4"/>
    <property type="match status" value="1"/>
</dbReference>
<dbReference type="InterPro" id="IPR036864">
    <property type="entry name" value="Zn2-C6_fun-type_DNA-bd_sf"/>
</dbReference>
<dbReference type="InterPro" id="IPR001138">
    <property type="entry name" value="Zn2Cys6_DnaBD"/>
</dbReference>
<evidence type="ECO:0000256" key="1">
    <source>
        <dbReference type="ARBA" id="ARBA00004123"/>
    </source>
</evidence>
<evidence type="ECO:0000256" key="6">
    <source>
        <dbReference type="ARBA" id="ARBA00023163"/>
    </source>
</evidence>
<evidence type="ECO:0000256" key="4">
    <source>
        <dbReference type="ARBA" id="ARBA00023015"/>
    </source>
</evidence>
<feature type="compositionally biased region" description="Low complexity" evidence="8">
    <location>
        <begin position="816"/>
        <end position="839"/>
    </location>
</feature>
<dbReference type="PROSITE" id="PS00463">
    <property type="entry name" value="ZN2_CY6_FUNGAL_1"/>
    <property type="match status" value="1"/>
</dbReference>
<dbReference type="Gene3D" id="4.10.240.10">
    <property type="entry name" value="Zn(2)-C6 fungal-type DNA-binding domain"/>
    <property type="match status" value="1"/>
</dbReference>
<protein>
    <submittedName>
        <fullName evidence="10">Transcriptional activator of fatty acid utilization</fullName>
    </submittedName>
</protein>
<dbReference type="PANTHER" id="PTHR31313">
    <property type="entry name" value="TY1 ENHANCER ACTIVATOR"/>
    <property type="match status" value="1"/>
</dbReference>
<keyword evidence="2" id="KW-0479">Metal-binding</keyword>
<feature type="region of interest" description="Disordered" evidence="8">
    <location>
        <begin position="95"/>
        <end position="146"/>
    </location>
</feature>
<sequence length="1260" mass="140105">MALPTSAIKPKKKRTAVVLGCDQCRRRKTKCDQARPTCGPCLYAGLMECTFLLGKTPASKRKKPHSEVEILEARLETIESRYSERLSQMESLLSKVMPTDGQDPNSSSTGNGEGSSSVPQPVNRAMKGPGINTSNLPMDMVSGTDDGWADITSPQETSLHLETQWDREFTNPSMALDTMGTPTLTTTMGGDPTTPRTPFLKEESQNYPLFTPEFQSSVSVKSPTSSIAPSFTSTVDPMQEDSGGDDEGDLSELAATMDKLRVFDASVYFGKGSMLFTSTDQEKFWDEEISFDVHEARGVDIPPEATALPPVEVIDALFEIYYQHYYVYLPMIQKTTLLQALEDRFEPQSIFLLNSVFMAASLTGDCSDPCCWTNPSDQKTLGTPFFERARMVLDYCVGIPRLSTVQGLIMLSRYPRISGLGHSYMQQAILMGMDLGLHRKCDRWIPDKQVQESRKRVFWCVYAADSSMSSVTGRRPMLDDAEIDVPMIVPTEGDTESETIQVLFLVQTCRLWRIFRNIKRFIFNAAEVQDMVPGSLPKSYEQQLIQWQLQLPAALRFSFDIKADDPRAMQNSRAGIVQMLYESALILLHKPYLSSSEHLKRSPYRSQDICIKAATKITEIAKVIAQTYYKAFELTSVGEYAMLNAVRIHVMFLKSTDAKVAEAAQTHFDYIMRFFREFYSSPRANCDEQSINCVLSFFEEFMHTVKGLSQSSVHVCAGAIKSLAIAKRNRIPTGRSGAAGSGGSGHGSRGGHQAEDQRNMSRLVKIGRQERAKARSQSTVSPSPLTPRDASGLHRKRHSHLQHEGPQRLNPSMYFQNPQQQQQLTPQQLQQLQQVQQRQGSVGPSNLGGLAGLQDTSPTLSRAGGYYNPGKLQKVSQYIGPFGGPQVMESLKQYQTATAILNQPTVTTSTLLQTTNVQSQFPAFGQQAMTMTTLQQQQQQLQAQQQQQQAQQQAQHQQQQQQQQQNQPQFNLNNNNNNGQQQFYHQLGQQPMALYDPNNFNQNFWGDMNNVSGAATSGLFADSSQLLSPGSNNNNTAGLTPLSPAGSVATTSTTNNTAHASTNTNNTNNLGGHNNTSNLLNGFLGNTASNNNNNNNNNGTMYNNSGFDNNLSQQQQQLQQQFLQQQQQHQQQQAQQQLSATDTSGFFLPLKIEPTENTGPLGSGVRSGGAMEEELSADQVQALLEQTIAAANTRNTTNNNNNNNSGNLYQQQQQPHHQQQQQMFQQQQHFRQQQMVSNPSLEMSGVQEDFHTTTNWPGMM</sequence>
<feature type="region of interest" description="Disordered" evidence="8">
    <location>
        <begin position="1194"/>
        <end position="1260"/>
    </location>
</feature>